<dbReference type="AlphaFoldDB" id="A0A8S1RNZ4"/>
<name>A0A8S1RNZ4_9CILI</name>
<dbReference type="EMBL" id="CAJJDN010000252">
    <property type="protein sequence ID" value="CAD8129938.1"/>
    <property type="molecule type" value="Genomic_DNA"/>
</dbReference>
<keyword evidence="3" id="KW-1185">Reference proteome</keyword>
<evidence type="ECO:0000313" key="2">
    <source>
        <dbReference type="EMBL" id="CAD8129938.1"/>
    </source>
</evidence>
<gene>
    <name evidence="2" type="ORF">PSON_ATCC_30995.1.T2520009</name>
</gene>
<protein>
    <submittedName>
        <fullName evidence="2">Uncharacterized protein</fullName>
    </submittedName>
</protein>
<dbReference type="Proteomes" id="UP000692954">
    <property type="component" value="Unassembled WGS sequence"/>
</dbReference>
<keyword evidence="1" id="KW-0812">Transmembrane</keyword>
<comment type="caution">
    <text evidence="2">The sequence shown here is derived from an EMBL/GenBank/DDBJ whole genome shotgun (WGS) entry which is preliminary data.</text>
</comment>
<reference evidence="2" key="1">
    <citation type="submission" date="2021-01" db="EMBL/GenBank/DDBJ databases">
        <authorList>
            <consortium name="Genoscope - CEA"/>
            <person name="William W."/>
        </authorList>
    </citation>
    <scope>NUCLEOTIDE SEQUENCE</scope>
</reference>
<keyword evidence="1" id="KW-1133">Transmembrane helix</keyword>
<proteinExistence type="predicted"/>
<keyword evidence="1" id="KW-0472">Membrane</keyword>
<accession>A0A8S1RNZ4</accession>
<evidence type="ECO:0000256" key="1">
    <source>
        <dbReference type="SAM" id="Phobius"/>
    </source>
</evidence>
<evidence type="ECO:0000313" key="3">
    <source>
        <dbReference type="Proteomes" id="UP000692954"/>
    </source>
</evidence>
<sequence length="263" mass="28595">MCLCQQWCVLQQKIVVLTAVIGKLVILGIVSGIFACNAGVTCGAFDSSNSGTCATFITIHGSLCKAQATGTSACIDDICFAYMLMFMIIKRKSSATAQLCYHNGSACAEGAFVNTNTHLRFTASSFSQCISYYDLCLFSKLVGNRNTADGVTQGCGQVQGTAYECLTLKGKCMVDSLWKYRLCQKYNSGTTVAVCVDRTCAQRIDGNTDAICQAWLTTCKTDRVDGVDITTVCTSMQGTLKKLLIICWYSIGIQMLRQYLCQY</sequence>
<feature type="transmembrane region" description="Helical" evidence="1">
    <location>
        <begin position="14"/>
        <end position="35"/>
    </location>
</feature>
<organism evidence="2 3">
    <name type="scientific">Paramecium sonneborni</name>
    <dbReference type="NCBI Taxonomy" id="65129"/>
    <lineage>
        <taxon>Eukaryota</taxon>
        <taxon>Sar</taxon>
        <taxon>Alveolata</taxon>
        <taxon>Ciliophora</taxon>
        <taxon>Intramacronucleata</taxon>
        <taxon>Oligohymenophorea</taxon>
        <taxon>Peniculida</taxon>
        <taxon>Parameciidae</taxon>
        <taxon>Paramecium</taxon>
    </lineage>
</organism>